<dbReference type="InterPro" id="IPR017853">
    <property type="entry name" value="GH"/>
</dbReference>
<feature type="domain" description="Glycosyl-hydrolase 97 N-terminal" evidence="8">
    <location>
        <begin position="25"/>
        <end position="283"/>
    </location>
</feature>
<evidence type="ECO:0000313" key="10">
    <source>
        <dbReference type="EMBL" id="MDN0022226.1"/>
    </source>
</evidence>
<evidence type="ECO:0000256" key="2">
    <source>
        <dbReference type="ARBA" id="ARBA00011245"/>
    </source>
</evidence>
<keyword evidence="5" id="KW-0326">Glycosidase</keyword>
<comment type="caution">
    <text evidence="11">The sequence shown here is derived from an EMBL/GenBank/DDBJ whole genome shotgun (WGS) entry which is preliminary data.</text>
</comment>
<reference evidence="11" key="2">
    <citation type="submission" date="2023-08" db="EMBL/GenBank/DDBJ databases">
        <title>Identification and characterization of horizontal gene transfer across gut microbiota members of farm animals based on homology search.</title>
        <authorList>
            <person name="Schwarzerova J."/>
            <person name="Nykrynova M."/>
            <person name="Jureckova K."/>
            <person name="Cejkova D."/>
            <person name="Rychlik I."/>
        </authorList>
    </citation>
    <scope>NUCLEOTIDE SEQUENCE</scope>
    <source>
        <strain evidence="11">ET15</strain>
        <strain evidence="10">ET37</strain>
    </source>
</reference>
<dbReference type="InterPro" id="IPR019563">
    <property type="entry name" value="GH97_catalytic"/>
</dbReference>
<gene>
    <name evidence="10" type="ORF">QVN81_04190</name>
    <name evidence="11" type="ORF">QVN84_04725</name>
</gene>
<dbReference type="PANTHER" id="PTHR35803">
    <property type="entry name" value="GLUCAN 1,4-ALPHA-GLUCOSIDASE SUSB-RELATED"/>
    <property type="match status" value="1"/>
</dbReference>
<comment type="cofactor">
    <cofactor evidence="1">
        <name>Ca(2+)</name>
        <dbReference type="ChEBI" id="CHEBI:29108"/>
    </cofactor>
</comment>
<evidence type="ECO:0000256" key="1">
    <source>
        <dbReference type="ARBA" id="ARBA00001913"/>
    </source>
</evidence>
<evidence type="ECO:0000259" key="9">
    <source>
        <dbReference type="Pfam" id="PF14509"/>
    </source>
</evidence>
<evidence type="ECO:0000256" key="3">
    <source>
        <dbReference type="ARBA" id="ARBA00022801"/>
    </source>
</evidence>
<dbReference type="SUPFAM" id="SSF51445">
    <property type="entry name" value="(Trans)glycosidases"/>
    <property type="match status" value="1"/>
</dbReference>
<dbReference type="Gene3D" id="3.20.20.70">
    <property type="entry name" value="Aldolase class I"/>
    <property type="match status" value="1"/>
</dbReference>
<dbReference type="InterPro" id="IPR013785">
    <property type="entry name" value="Aldolase_TIM"/>
</dbReference>
<dbReference type="InterPro" id="IPR014718">
    <property type="entry name" value="GH-type_carb-bd"/>
</dbReference>
<dbReference type="Gene3D" id="2.70.98.10">
    <property type="match status" value="1"/>
</dbReference>
<dbReference type="Pfam" id="PF14508">
    <property type="entry name" value="GH97_N"/>
    <property type="match status" value="1"/>
</dbReference>
<evidence type="ECO:0000256" key="5">
    <source>
        <dbReference type="ARBA" id="ARBA00023295"/>
    </source>
</evidence>
<evidence type="ECO:0000313" key="12">
    <source>
        <dbReference type="Proteomes" id="UP001167831"/>
    </source>
</evidence>
<protein>
    <submittedName>
        <fullName evidence="11">Glycoside hydrolase family 97 protein</fullName>
    </submittedName>
</protein>
<keyword evidence="3 11" id="KW-0378">Hydrolase</keyword>
<evidence type="ECO:0000313" key="11">
    <source>
        <dbReference type="EMBL" id="MDN0024825.1"/>
    </source>
</evidence>
<keyword evidence="12" id="KW-1185">Reference proteome</keyword>
<dbReference type="Proteomes" id="UP001167831">
    <property type="component" value="Unassembled WGS sequence"/>
</dbReference>
<dbReference type="InterPro" id="IPR029483">
    <property type="entry name" value="GH97_C"/>
</dbReference>
<feature type="domain" description="Glycosyl-hydrolase 97 C-terminal oligomerisation" evidence="9">
    <location>
        <begin position="548"/>
        <end position="644"/>
    </location>
</feature>
<evidence type="ECO:0000256" key="6">
    <source>
        <dbReference type="SAM" id="SignalP"/>
    </source>
</evidence>
<dbReference type="AlphaFoldDB" id="A0AAW7JHU6"/>
<dbReference type="InterPro" id="IPR052720">
    <property type="entry name" value="Glycosyl_hydrolase_97"/>
</dbReference>
<evidence type="ECO:0000259" key="7">
    <source>
        <dbReference type="Pfam" id="PF10566"/>
    </source>
</evidence>
<dbReference type="InterPro" id="IPR013780">
    <property type="entry name" value="Glyco_hydro_b"/>
</dbReference>
<dbReference type="Proteomes" id="UP001168478">
    <property type="component" value="Unassembled WGS sequence"/>
</dbReference>
<organism evidence="11 13">
    <name type="scientific">Leyella lascolaii</name>
    <dbReference type="NCBI Taxonomy" id="1776379"/>
    <lineage>
        <taxon>Bacteria</taxon>
        <taxon>Pseudomonadati</taxon>
        <taxon>Bacteroidota</taxon>
        <taxon>Bacteroidia</taxon>
        <taxon>Bacteroidales</taxon>
        <taxon>Prevotellaceae</taxon>
        <taxon>Leyella</taxon>
    </lineage>
</organism>
<evidence type="ECO:0000313" key="13">
    <source>
        <dbReference type="Proteomes" id="UP001168478"/>
    </source>
</evidence>
<feature type="chain" id="PRO_5043599905" evidence="6">
    <location>
        <begin position="20"/>
        <end position="645"/>
    </location>
</feature>
<dbReference type="EMBL" id="JAUEIF010000003">
    <property type="protein sequence ID" value="MDN0024825.1"/>
    <property type="molecule type" value="Genomic_DNA"/>
</dbReference>
<dbReference type="GO" id="GO:0030246">
    <property type="term" value="F:carbohydrate binding"/>
    <property type="evidence" value="ECO:0007669"/>
    <property type="project" value="InterPro"/>
</dbReference>
<sequence>MKKTILLFAAALFVTGVRAADDLTLKSPDGTVKVSVALGDRMTYTVSIDGNTVLTDCEMAMNMGGRQMGVKPKLKKVRRASVNENLKREVPIKNAMVKNHYNAMTLSMSGNYAVEFRAFDNGVAYRFVTDVKGTADVTGETFKIGFPGDYTAHVSFTDGFKTSYESPYSHLKTRDFKPSDKMIYFPVLVSTDKNYKILISEADLRDYPCMFLKGTGENGMSAVFPKVPLEFGEDGDRSQKILKEADYIARTQGRRSFPWRYFVISRQDRDILANEMTYVLSSPCELKDCSWIKPGQVSWDWWNHKMIWGVDFKAGINNDTYKYYIDFASKFGIPYIILDEGWARTTRDPFNSIDAIDIPELVAYGKSRNVGLILWLPWLTVENNMDLFKRYAEWGIPGVKIDFMDRSDQWMVNFYERVIKEAAKYNMVVDFHGSFKPAGLERRYPNLLSYEGVRGMEQNEGCRPENTIWLPFIRNAVGAMDFTPGSMNSAQPEHNRCTDPNPMGMGTRACQMAMYVVFESGIQMLSDSPTRYYAEEECTRFISSVPVTWDETRVVDAKAGEYVVVARRKGSRWFIGAMGAGDARTLEVPLGFLGDGGSRRLTFFADGVNAGRQAFDYVKGERQVDKSAVLTLKLERNGGWCGVIE</sequence>
<feature type="signal peptide" evidence="6">
    <location>
        <begin position="1"/>
        <end position="19"/>
    </location>
</feature>
<keyword evidence="4" id="KW-0106">Calcium</keyword>
<name>A0AAW7JHU6_9BACT</name>
<dbReference type="EMBL" id="JAUEIE010000003">
    <property type="protein sequence ID" value="MDN0022226.1"/>
    <property type="molecule type" value="Genomic_DNA"/>
</dbReference>
<dbReference type="Pfam" id="PF14509">
    <property type="entry name" value="GH97_C"/>
    <property type="match status" value="1"/>
</dbReference>
<dbReference type="Pfam" id="PF10566">
    <property type="entry name" value="Glyco_hydro_97"/>
    <property type="match status" value="1"/>
</dbReference>
<dbReference type="RefSeq" id="WP_068857173.1">
    <property type="nucleotide sequence ID" value="NZ_CALUKV010000004.1"/>
</dbReference>
<keyword evidence="6" id="KW-0732">Signal</keyword>
<dbReference type="GO" id="GO:0016798">
    <property type="term" value="F:hydrolase activity, acting on glycosyl bonds"/>
    <property type="evidence" value="ECO:0007669"/>
    <property type="project" value="UniProtKB-KW"/>
</dbReference>
<comment type="subunit">
    <text evidence="2">Monomer.</text>
</comment>
<dbReference type="InterPro" id="IPR029486">
    <property type="entry name" value="GH97_N"/>
</dbReference>
<accession>A0AAW7JHU6</accession>
<dbReference type="Gene3D" id="2.60.40.1180">
    <property type="entry name" value="Golgi alpha-mannosidase II"/>
    <property type="match status" value="1"/>
</dbReference>
<reference evidence="11" key="1">
    <citation type="submission" date="2023-06" db="EMBL/GenBank/DDBJ databases">
        <authorList>
            <person name="Zeman M."/>
            <person name="Kubasova T."/>
            <person name="Jahodarova E."/>
            <person name="Nykrynova M."/>
            <person name="Rychlik I."/>
        </authorList>
    </citation>
    <scope>NUCLEOTIDE SEQUENCE</scope>
    <source>
        <strain evidence="11">ET15</strain>
        <strain evidence="10">ET37</strain>
    </source>
</reference>
<dbReference type="PANTHER" id="PTHR35803:SF2">
    <property type="entry name" value="RETAINING ALPHA-GALACTOSIDASE"/>
    <property type="match status" value="1"/>
</dbReference>
<proteinExistence type="predicted"/>
<evidence type="ECO:0000256" key="4">
    <source>
        <dbReference type="ARBA" id="ARBA00022837"/>
    </source>
</evidence>
<feature type="domain" description="Glycosyl-hydrolase 97 catalytic" evidence="7">
    <location>
        <begin position="301"/>
        <end position="453"/>
    </location>
</feature>
<evidence type="ECO:0000259" key="8">
    <source>
        <dbReference type="Pfam" id="PF14508"/>
    </source>
</evidence>